<dbReference type="AlphaFoldDB" id="A0A0H3FUA2"/>
<dbReference type="OrthoDB" id="9157170at2"/>
<dbReference type="HOGENOM" id="CLU_156457_0_0_6"/>
<evidence type="ECO:0008006" key="4">
    <source>
        <dbReference type="Google" id="ProtNLM"/>
    </source>
</evidence>
<dbReference type="GeneID" id="93312614"/>
<name>A0A0H3FUA2_KLEAK</name>
<dbReference type="PROSITE" id="PS51257">
    <property type="entry name" value="PROKAR_LIPOPROTEIN"/>
    <property type="match status" value="1"/>
</dbReference>
<evidence type="ECO:0000256" key="1">
    <source>
        <dbReference type="SAM" id="SignalP"/>
    </source>
</evidence>
<dbReference type="RefSeq" id="WP_015705863.1">
    <property type="nucleotide sequence ID" value="NC_015663.1"/>
</dbReference>
<feature type="chain" id="PRO_5002609385" description="Lipoprotein" evidence="1">
    <location>
        <begin position="19"/>
        <end position="134"/>
    </location>
</feature>
<dbReference type="KEGG" id="eae:EAE_22220"/>
<organism evidence="2 3">
    <name type="scientific">Klebsiella aerogenes (strain ATCC 13048 / DSM 30053 / CCUG 1429 / JCM 1235 / KCTC 2190 / NBRC 13534 / NCIMB 10102 / NCTC 10006 / CDC 819-56)</name>
    <name type="common">Enterobacter aerogenes</name>
    <dbReference type="NCBI Taxonomy" id="1028307"/>
    <lineage>
        <taxon>Bacteria</taxon>
        <taxon>Pseudomonadati</taxon>
        <taxon>Pseudomonadota</taxon>
        <taxon>Gammaproteobacteria</taxon>
        <taxon>Enterobacterales</taxon>
        <taxon>Enterobacteriaceae</taxon>
        <taxon>Klebsiella/Raoultella group</taxon>
        <taxon>Klebsiella</taxon>
    </lineage>
</organism>
<feature type="signal peptide" evidence="1">
    <location>
        <begin position="1"/>
        <end position="18"/>
    </location>
</feature>
<sequence length="134" mass="14482">MKKVLMAAVLAASSFVIAGCAPKPPSQVEISTANYGTLPNDYQQQIKNHMASILKDPESARYTFEPPFKGYSQDGSLSSTSGGVTYGQVVGVQVNAKNSYGGYTGNQLYVFMFSNGVMYDTTANFQFGRVKRVP</sequence>
<keyword evidence="1" id="KW-0732">Signal</keyword>
<gene>
    <name evidence="2" type="ordered locus">EAE_22220</name>
</gene>
<evidence type="ECO:0000313" key="3">
    <source>
        <dbReference type="Proteomes" id="UP000008881"/>
    </source>
</evidence>
<dbReference type="Proteomes" id="UP000008881">
    <property type="component" value="Chromosome"/>
</dbReference>
<reference evidence="2 3" key="1">
    <citation type="journal article" date="2012" name="J. Bacteriol.">
        <title>Complete genome sequence of Enterobacter aerogenes KCTC 2190.</title>
        <authorList>
            <person name="Shin S.H."/>
            <person name="Kim S."/>
            <person name="Kim J.Y."/>
            <person name="Lee S."/>
            <person name="Um Y."/>
            <person name="Oh M.K."/>
            <person name="Kim Y.R."/>
            <person name="Lee J."/>
            <person name="Yang K.S."/>
        </authorList>
    </citation>
    <scope>NUCLEOTIDE SEQUENCE [LARGE SCALE GENOMIC DNA]</scope>
    <source>
        <strain evidence="2 3">KCTC 2190</strain>
    </source>
</reference>
<accession>A0A0H3FUA2</accession>
<dbReference type="eggNOG" id="ENOG5032VE3">
    <property type="taxonomic scope" value="Bacteria"/>
</dbReference>
<proteinExistence type="predicted"/>
<keyword evidence="3" id="KW-1185">Reference proteome</keyword>
<protein>
    <recommendedName>
        <fullName evidence="4">Lipoprotein</fullName>
    </recommendedName>
</protein>
<evidence type="ECO:0000313" key="2">
    <source>
        <dbReference type="EMBL" id="AEG99343.1"/>
    </source>
</evidence>
<dbReference type="EMBL" id="CP002824">
    <property type="protein sequence ID" value="AEG99343.1"/>
    <property type="molecule type" value="Genomic_DNA"/>
</dbReference>